<proteinExistence type="predicted"/>
<keyword evidence="2" id="KW-0238">DNA-binding</keyword>
<evidence type="ECO:0000256" key="1">
    <source>
        <dbReference type="ARBA" id="ARBA00023015"/>
    </source>
</evidence>
<feature type="domain" description="HTH gntR-type" evidence="4">
    <location>
        <begin position="4"/>
        <end position="71"/>
    </location>
</feature>
<gene>
    <name evidence="5" type="ORF">Salmuc_02622</name>
</gene>
<organism evidence="5 6">
    <name type="scientific">Salipiger mucosus DSM 16094</name>
    <dbReference type="NCBI Taxonomy" id="1123237"/>
    <lineage>
        <taxon>Bacteria</taxon>
        <taxon>Pseudomonadati</taxon>
        <taxon>Pseudomonadota</taxon>
        <taxon>Alphaproteobacteria</taxon>
        <taxon>Rhodobacterales</taxon>
        <taxon>Roseobacteraceae</taxon>
        <taxon>Salipiger</taxon>
    </lineage>
</organism>
<dbReference type="GO" id="GO:0003700">
    <property type="term" value="F:DNA-binding transcription factor activity"/>
    <property type="evidence" value="ECO:0007669"/>
    <property type="project" value="InterPro"/>
</dbReference>
<reference evidence="6" key="1">
    <citation type="journal article" date="2014" name="Stand. Genomic Sci.">
        <title>Genome sequence of the exopolysaccharide-producing Salipiger mucosus type strain (DSM 16094(T)), a moderately halophilic member of the Roseobacter clade.</title>
        <authorList>
            <person name="Riedel T."/>
            <person name="Spring S."/>
            <person name="Fiebig A."/>
            <person name="Petersen J."/>
            <person name="Kyrpides N.C."/>
            <person name="Goker M."/>
            <person name="Klenk H.P."/>
        </authorList>
    </citation>
    <scope>NUCLEOTIDE SEQUENCE [LARGE SCALE GENOMIC DNA]</scope>
    <source>
        <strain evidence="6">DSM 16094</strain>
    </source>
</reference>
<dbReference type="InterPro" id="IPR036390">
    <property type="entry name" value="WH_DNA-bd_sf"/>
</dbReference>
<dbReference type="HOGENOM" id="CLU_017584_5_1_5"/>
<dbReference type="PROSITE" id="PS50949">
    <property type="entry name" value="HTH_GNTR"/>
    <property type="match status" value="1"/>
</dbReference>
<dbReference type="PRINTS" id="PR00035">
    <property type="entry name" value="HTHGNTR"/>
</dbReference>
<keyword evidence="1" id="KW-0805">Transcription regulation</keyword>
<keyword evidence="3" id="KW-0804">Transcription</keyword>
<accession>S9QZY2</accession>
<dbReference type="GO" id="GO:0003677">
    <property type="term" value="F:DNA binding"/>
    <property type="evidence" value="ECO:0007669"/>
    <property type="project" value="UniProtKB-KW"/>
</dbReference>
<dbReference type="Pfam" id="PF07729">
    <property type="entry name" value="FCD"/>
    <property type="match status" value="1"/>
</dbReference>
<dbReference type="InterPro" id="IPR000524">
    <property type="entry name" value="Tscrpt_reg_HTH_GntR"/>
</dbReference>
<dbReference type="CDD" id="cd07377">
    <property type="entry name" value="WHTH_GntR"/>
    <property type="match status" value="1"/>
</dbReference>
<dbReference type="AlphaFoldDB" id="S9QZY2"/>
<dbReference type="InterPro" id="IPR008920">
    <property type="entry name" value="TF_FadR/GntR_C"/>
</dbReference>
<dbReference type="Pfam" id="PF00392">
    <property type="entry name" value="GntR"/>
    <property type="match status" value="1"/>
</dbReference>
<dbReference type="SMART" id="SM00895">
    <property type="entry name" value="FCD"/>
    <property type="match status" value="1"/>
</dbReference>
<dbReference type="SUPFAM" id="SSF48008">
    <property type="entry name" value="GntR ligand-binding domain-like"/>
    <property type="match status" value="1"/>
</dbReference>
<dbReference type="SMART" id="SM00345">
    <property type="entry name" value="HTH_GNTR"/>
    <property type="match status" value="1"/>
</dbReference>
<evidence type="ECO:0000256" key="3">
    <source>
        <dbReference type="ARBA" id="ARBA00023163"/>
    </source>
</evidence>
<dbReference type="Gene3D" id="1.20.120.530">
    <property type="entry name" value="GntR ligand-binding domain-like"/>
    <property type="match status" value="1"/>
</dbReference>
<dbReference type="Gene3D" id="1.10.10.10">
    <property type="entry name" value="Winged helix-like DNA-binding domain superfamily/Winged helix DNA-binding domain"/>
    <property type="match status" value="1"/>
</dbReference>
<dbReference type="PANTHER" id="PTHR43537:SF50">
    <property type="entry name" value="TRANSCRIPTIONAL REGULATORY PROTEIN"/>
    <property type="match status" value="1"/>
</dbReference>
<dbReference type="Proteomes" id="UP000015347">
    <property type="component" value="Unassembled WGS sequence"/>
</dbReference>
<dbReference type="SUPFAM" id="SSF46785">
    <property type="entry name" value="Winged helix' DNA-binding domain"/>
    <property type="match status" value="1"/>
</dbReference>
<name>S9QZY2_9RHOB</name>
<sequence>MGRRSLHEEITSEIREMILDGALQPGAKVPEKELAEQLEVSRTPLREALKALSVEGLVTLVANRGATISVVTPEQFEELLPVMAVLEQLGGETLCCALATSDRRAEILGELEALHAEIITGFEERDDVRYRKANKEFHEQLIRHGGNTTLLDIYGNVLARMHMGRFLLQKTEETWRQAAQDHEEIMQAIREGDGPRTGALLRRHAEGTVRNVVLSALEQQA</sequence>
<dbReference type="eggNOG" id="COG1802">
    <property type="taxonomic scope" value="Bacteria"/>
</dbReference>
<dbReference type="PANTHER" id="PTHR43537">
    <property type="entry name" value="TRANSCRIPTIONAL REGULATOR, GNTR FAMILY"/>
    <property type="match status" value="1"/>
</dbReference>
<keyword evidence="6" id="KW-1185">Reference proteome</keyword>
<protein>
    <submittedName>
        <fullName evidence="5">Transcriptional regulator, GntR family</fullName>
    </submittedName>
</protein>
<dbReference type="InterPro" id="IPR036388">
    <property type="entry name" value="WH-like_DNA-bd_sf"/>
</dbReference>
<evidence type="ECO:0000313" key="5">
    <source>
        <dbReference type="EMBL" id="EPX85243.1"/>
    </source>
</evidence>
<dbReference type="STRING" id="1123237.Salmuc_02622"/>
<evidence type="ECO:0000256" key="2">
    <source>
        <dbReference type="ARBA" id="ARBA00023125"/>
    </source>
</evidence>
<comment type="caution">
    <text evidence="5">The sequence shown here is derived from an EMBL/GenBank/DDBJ whole genome shotgun (WGS) entry which is preliminary data.</text>
</comment>
<dbReference type="EMBL" id="APVH01000009">
    <property type="protein sequence ID" value="EPX85243.1"/>
    <property type="molecule type" value="Genomic_DNA"/>
</dbReference>
<dbReference type="InterPro" id="IPR011711">
    <property type="entry name" value="GntR_C"/>
</dbReference>
<evidence type="ECO:0000259" key="4">
    <source>
        <dbReference type="PROSITE" id="PS50949"/>
    </source>
</evidence>
<evidence type="ECO:0000313" key="6">
    <source>
        <dbReference type="Proteomes" id="UP000015347"/>
    </source>
</evidence>